<comment type="caution">
    <text evidence="8">The sequence shown here is derived from an EMBL/GenBank/DDBJ whole genome shotgun (WGS) entry which is preliminary data.</text>
</comment>
<evidence type="ECO:0000256" key="6">
    <source>
        <dbReference type="ARBA" id="ARBA00023251"/>
    </source>
</evidence>
<evidence type="ECO:0000313" key="8">
    <source>
        <dbReference type="EMBL" id="MFD1369158.1"/>
    </source>
</evidence>
<evidence type="ECO:0000259" key="7">
    <source>
        <dbReference type="PROSITE" id="PS50893"/>
    </source>
</evidence>
<keyword evidence="4" id="KW-0547">Nucleotide-binding</keyword>
<evidence type="ECO:0000256" key="5">
    <source>
        <dbReference type="ARBA" id="ARBA00022840"/>
    </source>
</evidence>
<evidence type="ECO:0000256" key="1">
    <source>
        <dbReference type="ARBA" id="ARBA00004202"/>
    </source>
</evidence>
<protein>
    <submittedName>
        <fullName evidence="8">ABC transporter ATP-binding protein</fullName>
    </submittedName>
</protein>
<name>A0ABW4AF32_9ACTN</name>
<dbReference type="EMBL" id="JBHTMK010000038">
    <property type="protein sequence ID" value="MFD1369158.1"/>
    <property type="molecule type" value="Genomic_DNA"/>
</dbReference>
<organism evidence="8 9">
    <name type="scientific">Actinoplanes sichuanensis</name>
    <dbReference type="NCBI Taxonomy" id="512349"/>
    <lineage>
        <taxon>Bacteria</taxon>
        <taxon>Bacillati</taxon>
        <taxon>Actinomycetota</taxon>
        <taxon>Actinomycetes</taxon>
        <taxon>Micromonosporales</taxon>
        <taxon>Micromonosporaceae</taxon>
        <taxon>Actinoplanes</taxon>
    </lineage>
</organism>
<dbReference type="Gene3D" id="3.40.50.300">
    <property type="entry name" value="P-loop containing nucleotide triphosphate hydrolases"/>
    <property type="match status" value="1"/>
</dbReference>
<dbReference type="InterPro" id="IPR003593">
    <property type="entry name" value="AAA+_ATPase"/>
</dbReference>
<dbReference type="Pfam" id="PF00005">
    <property type="entry name" value="ABC_tran"/>
    <property type="match status" value="1"/>
</dbReference>
<dbReference type="PROSITE" id="PS00211">
    <property type="entry name" value="ABC_TRANSPORTER_1"/>
    <property type="match status" value="1"/>
</dbReference>
<keyword evidence="3" id="KW-0813">Transport</keyword>
<comment type="similarity">
    <text evidence="2">Belongs to the ABC transporter superfamily.</text>
</comment>
<dbReference type="InterPro" id="IPR003439">
    <property type="entry name" value="ABC_transporter-like_ATP-bd"/>
</dbReference>
<sequence length="297" mass="32131">MTTVLNVEAVNRSFGERQVLKDVSFTVDSGRLTGFVGANGAGKTTTMRIILGVLAADTGSVTWRGNAISKNDRQLFGYMPEERGLYPKMTVGEQVVYLGRLHGLSAADAKRRTATLLERLELAERAGDPVEKLSLGNQQRAQIAAALVHDPELLVLDEPFSGLDPIAVETVLAVLRERARTGAAVLFSSHQLEVVERLCDDLVIIADGTVRAAGSRTGLREQYALPRFRIEVDGDAGWLRDEPGVTLLELDGAQAVFDLTDGADEQAVLRAALGRGPVRSFGPVRPSLAEIFREVIQ</sequence>
<keyword evidence="9" id="KW-1185">Reference proteome</keyword>
<feature type="domain" description="ABC transporter" evidence="7">
    <location>
        <begin position="5"/>
        <end position="232"/>
    </location>
</feature>
<keyword evidence="5 8" id="KW-0067">ATP-binding</keyword>
<dbReference type="PANTHER" id="PTHR42711:SF5">
    <property type="entry name" value="ABC TRANSPORTER ATP-BINDING PROTEIN NATA"/>
    <property type="match status" value="1"/>
</dbReference>
<comment type="subcellular location">
    <subcellularLocation>
        <location evidence="1">Cell membrane</location>
        <topology evidence="1">Peripheral membrane protein</topology>
    </subcellularLocation>
</comment>
<dbReference type="SMART" id="SM00382">
    <property type="entry name" value="AAA"/>
    <property type="match status" value="1"/>
</dbReference>
<evidence type="ECO:0000256" key="2">
    <source>
        <dbReference type="ARBA" id="ARBA00005417"/>
    </source>
</evidence>
<gene>
    <name evidence="8" type="ORF">ACFQ5G_27775</name>
</gene>
<dbReference type="SUPFAM" id="SSF52540">
    <property type="entry name" value="P-loop containing nucleoside triphosphate hydrolases"/>
    <property type="match status" value="1"/>
</dbReference>
<dbReference type="InterPro" id="IPR027417">
    <property type="entry name" value="P-loop_NTPase"/>
</dbReference>
<dbReference type="InterPro" id="IPR050763">
    <property type="entry name" value="ABC_transporter_ATP-binding"/>
</dbReference>
<evidence type="ECO:0000313" key="9">
    <source>
        <dbReference type="Proteomes" id="UP001597183"/>
    </source>
</evidence>
<reference evidence="9" key="1">
    <citation type="journal article" date="2019" name="Int. J. Syst. Evol. Microbiol.">
        <title>The Global Catalogue of Microorganisms (GCM) 10K type strain sequencing project: providing services to taxonomists for standard genome sequencing and annotation.</title>
        <authorList>
            <consortium name="The Broad Institute Genomics Platform"/>
            <consortium name="The Broad Institute Genome Sequencing Center for Infectious Disease"/>
            <person name="Wu L."/>
            <person name="Ma J."/>
        </authorList>
    </citation>
    <scope>NUCLEOTIDE SEQUENCE [LARGE SCALE GENOMIC DNA]</scope>
    <source>
        <strain evidence="9">CCM 7526</strain>
    </source>
</reference>
<proteinExistence type="inferred from homology"/>
<evidence type="ECO:0000256" key="4">
    <source>
        <dbReference type="ARBA" id="ARBA00022741"/>
    </source>
</evidence>
<dbReference type="InterPro" id="IPR025302">
    <property type="entry name" value="DrrA1/2-like_C"/>
</dbReference>
<dbReference type="GO" id="GO:0005524">
    <property type="term" value="F:ATP binding"/>
    <property type="evidence" value="ECO:0007669"/>
    <property type="project" value="UniProtKB-KW"/>
</dbReference>
<dbReference type="PANTHER" id="PTHR42711">
    <property type="entry name" value="ABC TRANSPORTER ATP-BINDING PROTEIN"/>
    <property type="match status" value="1"/>
</dbReference>
<dbReference type="Pfam" id="PF13732">
    <property type="entry name" value="DrrA1-3_C"/>
    <property type="match status" value="1"/>
</dbReference>
<evidence type="ECO:0000256" key="3">
    <source>
        <dbReference type="ARBA" id="ARBA00022448"/>
    </source>
</evidence>
<dbReference type="PROSITE" id="PS50893">
    <property type="entry name" value="ABC_TRANSPORTER_2"/>
    <property type="match status" value="1"/>
</dbReference>
<keyword evidence="6" id="KW-0046">Antibiotic resistance</keyword>
<dbReference type="InterPro" id="IPR017871">
    <property type="entry name" value="ABC_transporter-like_CS"/>
</dbReference>
<dbReference type="RefSeq" id="WP_317790564.1">
    <property type="nucleotide sequence ID" value="NZ_AP028461.1"/>
</dbReference>
<accession>A0ABW4AF32</accession>
<dbReference type="Proteomes" id="UP001597183">
    <property type="component" value="Unassembled WGS sequence"/>
</dbReference>